<feature type="chain" id="PRO_5026696858" evidence="2">
    <location>
        <begin position="24"/>
        <end position="194"/>
    </location>
</feature>
<evidence type="ECO:0000256" key="2">
    <source>
        <dbReference type="SAM" id="SignalP"/>
    </source>
</evidence>
<name>A0A6I9S035_ELAGV</name>
<dbReference type="RefSeq" id="XP_010931111.1">
    <property type="nucleotide sequence ID" value="XM_010932809.3"/>
</dbReference>
<feature type="region of interest" description="Disordered" evidence="1">
    <location>
        <begin position="137"/>
        <end position="171"/>
    </location>
</feature>
<organism evidence="3 4">
    <name type="scientific">Elaeis guineensis var. tenera</name>
    <name type="common">Oil palm</name>
    <dbReference type="NCBI Taxonomy" id="51953"/>
    <lineage>
        <taxon>Eukaryota</taxon>
        <taxon>Viridiplantae</taxon>
        <taxon>Streptophyta</taxon>
        <taxon>Embryophyta</taxon>
        <taxon>Tracheophyta</taxon>
        <taxon>Spermatophyta</taxon>
        <taxon>Magnoliopsida</taxon>
        <taxon>Liliopsida</taxon>
        <taxon>Arecaceae</taxon>
        <taxon>Arecoideae</taxon>
        <taxon>Cocoseae</taxon>
        <taxon>Elaeidinae</taxon>
        <taxon>Elaeis</taxon>
    </lineage>
</organism>
<dbReference type="OrthoDB" id="1104395at2759"/>
<gene>
    <name evidence="4" type="primary">LOC105052104</name>
</gene>
<dbReference type="Pfam" id="PF01190">
    <property type="entry name" value="Pollen_Ole_e_1"/>
    <property type="match status" value="1"/>
</dbReference>
<keyword evidence="3" id="KW-1185">Reference proteome</keyword>
<dbReference type="KEGG" id="egu:105052104"/>
<dbReference type="AlphaFoldDB" id="A0A6I9S035"/>
<reference evidence="4" key="1">
    <citation type="submission" date="2025-08" db="UniProtKB">
        <authorList>
            <consortium name="RefSeq"/>
        </authorList>
    </citation>
    <scope>IDENTIFICATION</scope>
</reference>
<dbReference type="GeneID" id="105052104"/>
<dbReference type="FunCoup" id="A0A6I9S035">
    <property type="interactions" value="1022"/>
</dbReference>
<proteinExistence type="predicted"/>
<feature type="signal peptide" evidence="2">
    <location>
        <begin position="1"/>
        <end position="23"/>
    </location>
</feature>
<evidence type="ECO:0000313" key="4">
    <source>
        <dbReference type="RefSeq" id="XP_010931111.1"/>
    </source>
</evidence>
<feature type="compositionally biased region" description="Low complexity" evidence="1">
    <location>
        <begin position="155"/>
        <end position="171"/>
    </location>
</feature>
<sequence>MASPPLVVEALLLMLILPHIGLSKPHSLKGSVACFDCTSHNLAGVFVAVKCNHEKRLLPALTNNKGYFEVEIPTKSSPPSSSPPDCLVRLLGGPEQLCSFKKSMTSKIVKAQGLEESYALATPLTFFRSCPSHADQNWHPDMTSDAGTPRPPNARAPRAPNAGPARPDGLPLPRDLELPPLIYFFPFIPIIGIP</sequence>
<dbReference type="InParanoid" id="A0A6I9S035"/>
<evidence type="ECO:0000313" key="3">
    <source>
        <dbReference type="Proteomes" id="UP000504607"/>
    </source>
</evidence>
<accession>A0A6I9S035</accession>
<protein>
    <submittedName>
        <fullName evidence="4">Uncharacterized protein LOC105052104</fullName>
    </submittedName>
</protein>
<dbReference type="Proteomes" id="UP000504607">
    <property type="component" value="Chromosome 9"/>
</dbReference>
<evidence type="ECO:0000256" key="1">
    <source>
        <dbReference type="SAM" id="MobiDB-lite"/>
    </source>
</evidence>
<keyword evidence="2" id="KW-0732">Signal</keyword>